<name>A0AAV1CCR2_OLDCO</name>
<accession>A0AAV1CCR2</accession>
<evidence type="ECO:0000313" key="3">
    <source>
        <dbReference type="Proteomes" id="UP001161247"/>
    </source>
</evidence>
<protein>
    <submittedName>
        <fullName evidence="2">OLC1v1027668C1</fullName>
    </submittedName>
</protein>
<keyword evidence="3" id="KW-1185">Reference proteome</keyword>
<gene>
    <name evidence="2" type="ORF">OLC1_LOCUS4109</name>
</gene>
<proteinExistence type="predicted"/>
<feature type="region of interest" description="Disordered" evidence="1">
    <location>
        <begin position="82"/>
        <end position="107"/>
    </location>
</feature>
<dbReference type="Proteomes" id="UP001161247">
    <property type="component" value="Chromosome 1"/>
</dbReference>
<reference evidence="2" key="1">
    <citation type="submission" date="2023-03" db="EMBL/GenBank/DDBJ databases">
        <authorList>
            <person name="Julca I."/>
        </authorList>
    </citation>
    <scope>NUCLEOTIDE SEQUENCE</scope>
</reference>
<organism evidence="2 3">
    <name type="scientific">Oldenlandia corymbosa var. corymbosa</name>
    <dbReference type="NCBI Taxonomy" id="529605"/>
    <lineage>
        <taxon>Eukaryota</taxon>
        <taxon>Viridiplantae</taxon>
        <taxon>Streptophyta</taxon>
        <taxon>Embryophyta</taxon>
        <taxon>Tracheophyta</taxon>
        <taxon>Spermatophyta</taxon>
        <taxon>Magnoliopsida</taxon>
        <taxon>eudicotyledons</taxon>
        <taxon>Gunneridae</taxon>
        <taxon>Pentapetalae</taxon>
        <taxon>asterids</taxon>
        <taxon>lamiids</taxon>
        <taxon>Gentianales</taxon>
        <taxon>Rubiaceae</taxon>
        <taxon>Rubioideae</taxon>
        <taxon>Spermacoceae</taxon>
        <taxon>Hedyotis-Oldenlandia complex</taxon>
        <taxon>Oldenlandia</taxon>
    </lineage>
</organism>
<sequence length="445" mass="50973">MVEQQPAPAGRRQQVDPQGHQIGCRWGEKENHRTPRQRSLWATMARSPLTDLVSRVFKIWTRKAPNCHQFLGMSNCEMVSEEGDTSQPKLRPRNGCSLERRRHSTSKEIARGRQELHVDCPVNPTGLTVTVKTPERVAEPMPEDATGLEDIVITEEQLCEMEEDTEALSVVQKYLDWNFNTFGNIYNRNKRVLARLGGIQRARQHYTNLKLQWLEAELLAEMDEILQQEELLLIQKRVGIGYSMETKTLNDCVGSLWGERDEEARKMSGVAWEEACEPKEGPDAMKTLNGSTIFKSIKKVWSPLFEEVRWAINNGKIIKFWEDAWVVGSKPLREMALRPIPREQYGKTVVEFVSPEGQWDWSQFQSWLPASTILRTAATMPLSPANSDDRRILPESADGGFSTRVAYRRLEDIHNAPPPHCGKRFGIGRDRKDSKHASGWWRKGN</sequence>
<feature type="compositionally biased region" description="Basic and acidic residues" evidence="1">
    <location>
        <begin position="427"/>
        <end position="436"/>
    </location>
</feature>
<feature type="region of interest" description="Disordered" evidence="1">
    <location>
        <begin position="418"/>
        <end position="445"/>
    </location>
</feature>
<dbReference type="AlphaFoldDB" id="A0AAV1CCR2"/>
<evidence type="ECO:0000256" key="1">
    <source>
        <dbReference type="SAM" id="MobiDB-lite"/>
    </source>
</evidence>
<evidence type="ECO:0000313" key="2">
    <source>
        <dbReference type="EMBL" id="CAI9092439.1"/>
    </source>
</evidence>
<dbReference type="EMBL" id="OX459118">
    <property type="protein sequence ID" value="CAI9092439.1"/>
    <property type="molecule type" value="Genomic_DNA"/>
</dbReference>